<organism evidence="1 2">
    <name type="scientific">Pseudomonas fluorescens</name>
    <dbReference type="NCBI Taxonomy" id="294"/>
    <lineage>
        <taxon>Bacteria</taxon>
        <taxon>Pseudomonadati</taxon>
        <taxon>Pseudomonadota</taxon>
        <taxon>Gammaproteobacteria</taxon>
        <taxon>Pseudomonadales</taxon>
        <taxon>Pseudomonadaceae</taxon>
        <taxon>Pseudomonas</taxon>
    </lineage>
</organism>
<evidence type="ECO:0000313" key="1">
    <source>
        <dbReference type="EMBL" id="PRW83013.1"/>
    </source>
</evidence>
<comment type="caution">
    <text evidence="1">The sequence shown here is derived from an EMBL/GenBank/DDBJ whole genome shotgun (WGS) entry which is preliminary data.</text>
</comment>
<accession>A0A2T0HJ93</accession>
<sequence length="92" mass="10546">MRLMTPDAEDKREMAGRMYEICDLKIALENGHFSSLEDVLSYATEQTKELQAVLEVPQWIVNDRCCVDIKASIEQVNTGPDSLQPGPTRRWY</sequence>
<name>A0A2T0HJ93_PSEFL</name>
<proteinExistence type="predicted"/>
<protein>
    <submittedName>
        <fullName evidence="1">Uncharacterized protein</fullName>
    </submittedName>
</protein>
<dbReference type="AlphaFoldDB" id="A0A2T0HJ93"/>
<reference evidence="1 2" key="1">
    <citation type="submission" date="2018-03" db="EMBL/GenBank/DDBJ databases">
        <title>Blue discolouration in mozzarella cheese caused by Pseudomonas fluorescens.</title>
        <authorList>
            <person name="Chiesa F."/>
            <person name="Dalmasso A."/>
            <person name="Lomonaco S."/>
        </authorList>
    </citation>
    <scope>NUCLEOTIDE SEQUENCE [LARGE SCALE GENOMIC DNA]</scope>
    <source>
        <strain evidence="1 2">11293</strain>
    </source>
</reference>
<dbReference type="Proteomes" id="UP000239731">
    <property type="component" value="Unassembled WGS sequence"/>
</dbReference>
<evidence type="ECO:0000313" key="2">
    <source>
        <dbReference type="Proteomes" id="UP000239731"/>
    </source>
</evidence>
<dbReference type="EMBL" id="PVUH01000079">
    <property type="protein sequence ID" value="PRW83013.1"/>
    <property type="molecule type" value="Genomic_DNA"/>
</dbReference>
<gene>
    <name evidence="1" type="ORF">C7A10_31795</name>
</gene>